<dbReference type="InterPro" id="IPR013429">
    <property type="entry name" value="Regulatory_FmdB_Zinc_ribbon"/>
</dbReference>
<accession>A0A8J3TF29</accession>
<dbReference type="AlphaFoldDB" id="A0A8J3TF29"/>
<evidence type="ECO:0000313" key="3">
    <source>
        <dbReference type="Proteomes" id="UP000599074"/>
    </source>
</evidence>
<evidence type="ECO:0000259" key="1">
    <source>
        <dbReference type="SMART" id="SM00834"/>
    </source>
</evidence>
<dbReference type="Proteomes" id="UP000599074">
    <property type="component" value="Unassembled WGS sequence"/>
</dbReference>
<comment type="caution">
    <text evidence="2">The sequence shown here is derived from an EMBL/GenBank/DDBJ whole genome shotgun (WGS) entry which is preliminary data.</text>
</comment>
<dbReference type="EMBL" id="BOON01000055">
    <property type="protein sequence ID" value="GII25673.1"/>
    <property type="molecule type" value="Genomic_DNA"/>
</dbReference>
<name>A0A8J3TF29_9ACTN</name>
<dbReference type="SMART" id="SM00834">
    <property type="entry name" value="CxxC_CXXC_SSSS"/>
    <property type="match status" value="1"/>
</dbReference>
<gene>
    <name evidence="2" type="ORF">Pme01_52700</name>
</gene>
<protein>
    <recommendedName>
        <fullName evidence="1">Putative regulatory protein FmdB zinc ribbon domain-containing protein</fullName>
    </recommendedName>
</protein>
<evidence type="ECO:0000313" key="2">
    <source>
        <dbReference type="EMBL" id="GII25673.1"/>
    </source>
</evidence>
<dbReference type="RefSeq" id="WP_168118164.1">
    <property type="nucleotide sequence ID" value="NZ_BOON01000055.1"/>
</dbReference>
<organism evidence="2 3">
    <name type="scientific">Planosporangium mesophilum</name>
    <dbReference type="NCBI Taxonomy" id="689768"/>
    <lineage>
        <taxon>Bacteria</taxon>
        <taxon>Bacillati</taxon>
        <taxon>Actinomycetota</taxon>
        <taxon>Actinomycetes</taxon>
        <taxon>Micromonosporales</taxon>
        <taxon>Micromonosporaceae</taxon>
        <taxon>Planosporangium</taxon>
    </lineage>
</organism>
<keyword evidence="3" id="KW-1185">Reference proteome</keyword>
<feature type="domain" description="Putative regulatory protein FmdB zinc ribbon" evidence="1">
    <location>
        <begin position="1"/>
        <end position="41"/>
    </location>
</feature>
<reference evidence="2" key="1">
    <citation type="submission" date="2021-01" db="EMBL/GenBank/DDBJ databases">
        <title>Whole genome shotgun sequence of Planosporangium mesophilum NBRC 109066.</title>
        <authorList>
            <person name="Komaki H."/>
            <person name="Tamura T."/>
        </authorList>
    </citation>
    <scope>NUCLEOTIDE SEQUENCE</scope>
    <source>
        <strain evidence="2">NBRC 109066</strain>
    </source>
</reference>
<sequence>MATYGYRCPWDGDFELRFAIGTATASSPCPTCGCDARRVFSPPSLARTPPALAAAIDASWRSAETPEVVSSVPARSREPGRT</sequence>
<proteinExistence type="predicted"/>